<comment type="caution">
    <text evidence="9">The sequence shown here is derived from an EMBL/GenBank/DDBJ whole genome shotgun (WGS) entry which is preliminary data.</text>
</comment>
<keyword evidence="10" id="KW-1185">Reference proteome</keyword>
<organism evidence="9 10">
    <name type="scientific">Actinomyces viscosus</name>
    <dbReference type="NCBI Taxonomy" id="1656"/>
    <lineage>
        <taxon>Bacteria</taxon>
        <taxon>Bacillati</taxon>
        <taxon>Actinomycetota</taxon>
        <taxon>Actinomycetes</taxon>
        <taxon>Actinomycetales</taxon>
        <taxon>Actinomycetaceae</taxon>
        <taxon>Actinomyces</taxon>
    </lineage>
</organism>
<evidence type="ECO:0000256" key="4">
    <source>
        <dbReference type="ARBA" id="ARBA00023088"/>
    </source>
</evidence>
<protein>
    <submittedName>
        <fullName evidence="9">LPXTG cell wall anchor domain-containing protein</fullName>
    </submittedName>
</protein>
<dbReference type="EMBL" id="JAUDBR010000011">
    <property type="protein sequence ID" value="MDM8077048.1"/>
    <property type="molecule type" value="Genomic_DNA"/>
</dbReference>
<evidence type="ECO:0000256" key="7">
    <source>
        <dbReference type="SAM" id="SignalP"/>
    </source>
</evidence>
<name>A0ABT7TZ05_ACTVI</name>
<evidence type="ECO:0000256" key="1">
    <source>
        <dbReference type="ARBA" id="ARBA00022512"/>
    </source>
</evidence>
<dbReference type="PROSITE" id="PS50847">
    <property type="entry name" value="GRAM_POS_ANCHORING"/>
    <property type="match status" value="1"/>
</dbReference>
<reference evidence="10" key="1">
    <citation type="submission" date="2023-06" db="EMBL/GenBank/DDBJ databases">
        <title>Identification and characterization of horizontal gene transfer across gut microbiota members of farm animals based on homology search.</title>
        <authorList>
            <person name="Zeman M."/>
            <person name="Kubasova T."/>
            <person name="Jahodarova E."/>
            <person name="Nykrynova M."/>
            <person name="Rychlik I."/>
        </authorList>
    </citation>
    <scope>NUCLEOTIDE SEQUENCE [LARGE SCALE GENOMIC DNA]</scope>
    <source>
        <strain evidence="10">ET81</strain>
    </source>
</reference>
<gene>
    <name evidence="9" type="ORF">QUV91_08295</name>
</gene>
<feature type="chain" id="PRO_5047492473" evidence="7">
    <location>
        <begin position="29"/>
        <end position="320"/>
    </location>
</feature>
<feature type="compositionally biased region" description="Low complexity" evidence="5">
    <location>
        <begin position="253"/>
        <end position="284"/>
    </location>
</feature>
<keyword evidence="6" id="KW-0472">Membrane</keyword>
<sequence>MRLGRPLAAASVMAAAIGASLAASPALAGDSLAFKFAEDQQVIVNPSDTAFSVSGTGCTGKDAAVGIALHTSKGEMSTIVKATPDAEGNWSTTLNIPELVKSTGAEAKTDGSDDGWSLVAGCVSYGEEKGQDQQGIAFDDTDVDGTYKITTDENGAQKIAVDVKGFSPKEKVTLTLVSKTDSSKTYPVGTLEADANGNVTGELPAPANVPDGEYTLTIEGDRYGEGGSSNKTVVAKNGSLDLVENGDNGITDNGGATASPTAPATNGSVNVPASTEATPAASTSGKPLAQTGANGLLFGGIAAALVAIGGGALIVRRRKA</sequence>
<dbReference type="InterPro" id="IPR019931">
    <property type="entry name" value="LPXTG_anchor"/>
</dbReference>
<evidence type="ECO:0000256" key="2">
    <source>
        <dbReference type="ARBA" id="ARBA00022525"/>
    </source>
</evidence>
<keyword evidence="4" id="KW-0572">Peptidoglycan-anchor</keyword>
<feature type="region of interest" description="Disordered" evidence="5">
    <location>
        <begin position="249"/>
        <end position="286"/>
    </location>
</feature>
<evidence type="ECO:0000256" key="3">
    <source>
        <dbReference type="ARBA" id="ARBA00022729"/>
    </source>
</evidence>
<proteinExistence type="predicted"/>
<dbReference type="Proteomes" id="UP001529257">
    <property type="component" value="Unassembled WGS sequence"/>
</dbReference>
<accession>A0ABT7TZ05</accession>
<evidence type="ECO:0000256" key="6">
    <source>
        <dbReference type="SAM" id="Phobius"/>
    </source>
</evidence>
<evidence type="ECO:0000256" key="5">
    <source>
        <dbReference type="SAM" id="MobiDB-lite"/>
    </source>
</evidence>
<feature type="domain" description="Gram-positive cocci surface proteins LPxTG" evidence="8">
    <location>
        <begin position="288"/>
        <end position="320"/>
    </location>
</feature>
<evidence type="ECO:0000313" key="9">
    <source>
        <dbReference type="EMBL" id="MDM8077048.1"/>
    </source>
</evidence>
<evidence type="ECO:0000259" key="8">
    <source>
        <dbReference type="PROSITE" id="PS50847"/>
    </source>
</evidence>
<dbReference type="RefSeq" id="WP_289596655.1">
    <property type="nucleotide sequence ID" value="NZ_JAUDBR010000011.1"/>
</dbReference>
<keyword evidence="6" id="KW-1133">Transmembrane helix</keyword>
<feature type="transmembrane region" description="Helical" evidence="6">
    <location>
        <begin position="296"/>
        <end position="315"/>
    </location>
</feature>
<feature type="signal peptide" evidence="7">
    <location>
        <begin position="1"/>
        <end position="28"/>
    </location>
</feature>
<keyword evidence="6" id="KW-0812">Transmembrane</keyword>
<dbReference type="Pfam" id="PF00746">
    <property type="entry name" value="Gram_pos_anchor"/>
    <property type="match status" value="1"/>
</dbReference>
<keyword evidence="1" id="KW-0134">Cell wall</keyword>
<evidence type="ECO:0000313" key="10">
    <source>
        <dbReference type="Proteomes" id="UP001529257"/>
    </source>
</evidence>
<dbReference type="NCBIfam" id="TIGR01167">
    <property type="entry name" value="LPXTG_anchor"/>
    <property type="match status" value="1"/>
</dbReference>
<keyword evidence="3 7" id="KW-0732">Signal</keyword>
<keyword evidence="2" id="KW-0964">Secreted</keyword>